<dbReference type="VEuPathDB" id="TriTrypDB:TRSC58_03863"/>
<dbReference type="PANTHER" id="PTHR12086">
    <property type="entry name" value="EF-HAND DOMAIN C-TERMINAL CONTAINING PROTEIN"/>
    <property type="match status" value="1"/>
</dbReference>
<dbReference type="OMA" id="HTRAYME"/>
<dbReference type="EMBL" id="MKGL01000125">
    <property type="protein sequence ID" value="RNF05786.1"/>
    <property type="molecule type" value="Genomic_DNA"/>
</dbReference>
<evidence type="ECO:0000259" key="9">
    <source>
        <dbReference type="PROSITE" id="PS50222"/>
    </source>
</evidence>
<dbReference type="GeneID" id="40328252"/>
<dbReference type="FunFam" id="2.30.29.170:FF:000010">
    <property type="entry name" value="Rib72_protein-like_protein"/>
    <property type="match status" value="1"/>
</dbReference>
<dbReference type="FunFam" id="2.30.29.170:FF:000009">
    <property type="entry name" value="EF-hand domain (C-terminal)-containing 1"/>
    <property type="match status" value="1"/>
</dbReference>
<dbReference type="Gene3D" id="2.30.29.170">
    <property type="match status" value="3"/>
</dbReference>
<feature type="domain" description="DM10" evidence="10">
    <location>
        <begin position="249"/>
        <end position="359"/>
    </location>
</feature>
<evidence type="ECO:0000256" key="5">
    <source>
        <dbReference type="ARBA" id="ARBA00022846"/>
    </source>
</evidence>
<dbReference type="PROSITE" id="PS51336">
    <property type="entry name" value="DM10"/>
    <property type="match status" value="3"/>
</dbReference>
<dbReference type="OrthoDB" id="10255210at2759"/>
<gene>
    <name evidence="11" type="ORF">TraAM80_04319</name>
</gene>
<dbReference type="PROSITE" id="PS00018">
    <property type="entry name" value="EF_HAND_1"/>
    <property type="match status" value="1"/>
</dbReference>
<evidence type="ECO:0000313" key="12">
    <source>
        <dbReference type="Proteomes" id="UP000283634"/>
    </source>
</evidence>
<dbReference type="GO" id="GO:0007052">
    <property type="term" value="P:mitotic spindle organization"/>
    <property type="evidence" value="ECO:0007669"/>
    <property type="project" value="TreeGrafter"/>
</dbReference>
<evidence type="ECO:0000256" key="4">
    <source>
        <dbReference type="ARBA" id="ARBA00022837"/>
    </source>
</evidence>
<keyword evidence="2" id="KW-0963">Cytoplasm</keyword>
<dbReference type="CDD" id="cd00051">
    <property type="entry name" value="EFh"/>
    <property type="match status" value="1"/>
</dbReference>
<dbReference type="PANTHER" id="PTHR12086:SF9">
    <property type="entry name" value="EF-HAND DOMAIN-CONTAINING PROTEIN 1"/>
    <property type="match status" value="1"/>
</dbReference>
<dbReference type="GO" id="GO:0072686">
    <property type="term" value="C:mitotic spindle"/>
    <property type="evidence" value="ECO:0007669"/>
    <property type="project" value="TreeGrafter"/>
</dbReference>
<dbReference type="GO" id="GO:0005509">
    <property type="term" value="F:calcium ion binding"/>
    <property type="evidence" value="ECO:0007669"/>
    <property type="project" value="InterPro"/>
</dbReference>
<dbReference type="InterPro" id="IPR002048">
    <property type="entry name" value="EF_hand_dom"/>
</dbReference>
<dbReference type="GO" id="GO:0060285">
    <property type="term" value="P:cilium-dependent cell motility"/>
    <property type="evidence" value="ECO:0007669"/>
    <property type="project" value="TreeGrafter"/>
</dbReference>
<proteinExistence type="predicted"/>
<evidence type="ECO:0000256" key="6">
    <source>
        <dbReference type="ARBA" id="ARBA00023069"/>
    </source>
</evidence>
<keyword evidence="12" id="KW-1185">Reference proteome</keyword>
<dbReference type="GO" id="GO:0005930">
    <property type="term" value="C:axoneme"/>
    <property type="evidence" value="ECO:0007669"/>
    <property type="project" value="TreeGrafter"/>
</dbReference>
<dbReference type="Pfam" id="PF06565">
    <property type="entry name" value="DM10_dom"/>
    <property type="match status" value="3"/>
</dbReference>
<keyword evidence="6" id="KW-0969">Cilium</keyword>
<evidence type="ECO:0000256" key="3">
    <source>
        <dbReference type="ARBA" id="ARBA00022737"/>
    </source>
</evidence>
<dbReference type="GO" id="GO:0000281">
    <property type="term" value="P:mitotic cytokinesis"/>
    <property type="evidence" value="ECO:0007669"/>
    <property type="project" value="TreeGrafter"/>
</dbReference>
<evidence type="ECO:0000256" key="8">
    <source>
        <dbReference type="ARBA" id="ARBA00023273"/>
    </source>
</evidence>
<dbReference type="RefSeq" id="XP_029238879.1">
    <property type="nucleotide sequence ID" value="XM_029381252.1"/>
</dbReference>
<dbReference type="SMART" id="SM00676">
    <property type="entry name" value="DM10"/>
    <property type="match status" value="3"/>
</dbReference>
<evidence type="ECO:0000256" key="2">
    <source>
        <dbReference type="ARBA" id="ARBA00022490"/>
    </source>
</evidence>
<keyword evidence="3" id="KW-0677">Repeat</keyword>
<organism evidence="11 12">
    <name type="scientific">Trypanosoma rangeli</name>
    <dbReference type="NCBI Taxonomy" id="5698"/>
    <lineage>
        <taxon>Eukaryota</taxon>
        <taxon>Discoba</taxon>
        <taxon>Euglenozoa</taxon>
        <taxon>Kinetoplastea</taxon>
        <taxon>Metakinetoplastina</taxon>
        <taxon>Trypanosomatida</taxon>
        <taxon>Trypanosomatidae</taxon>
        <taxon>Trypanosoma</taxon>
        <taxon>Herpetosoma</taxon>
    </lineage>
</organism>
<evidence type="ECO:0000256" key="7">
    <source>
        <dbReference type="ARBA" id="ARBA00023212"/>
    </source>
</evidence>
<dbReference type="AlphaFoldDB" id="A0A422NK00"/>
<feature type="domain" description="DM10" evidence="10">
    <location>
        <begin position="419"/>
        <end position="514"/>
    </location>
</feature>
<keyword evidence="8" id="KW-0966">Cell projection</keyword>
<dbReference type="Gene3D" id="1.10.238.10">
    <property type="entry name" value="EF-hand"/>
    <property type="match status" value="1"/>
</dbReference>
<dbReference type="InterPro" id="IPR040193">
    <property type="entry name" value="EFHC1/EFHC2/EFHB"/>
</dbReference>
<dbReference type="InterPro" id="IPR006602">
    <property type="entry name" value="DM10_dom"/>
</dbReference>
<dbReference type="PROSITE" id="PS50222">
    <property type="entry name" value="EF_HAND_2"/>
    <property type="match status" value="1"/>
</dbReference>
<name>A0A422NK00_TRYRA</name>
<dbReference type="Proteomes" id="UP000283634">
    <property type="component" value="Unassembled WGS sequence"/>
</dbReference>
<sequence length="729" mass="83314">MHVPMEKTVYNALPMLPGFSFPELHPPATHFRRHYCSIHGGTRSVLDAHTTRRRGDDDGQSGECGGLSRAEIFAKFPEWKSLDDKVLRFFAYYVERVDESMVERMRVRKVKIHFYLRDGTLVVVETPAVGNSGLPAGTIVSRCKIDGVDFFALYVGSSIRVRGLEYMIVDCDAFTRDFCAAMGMTQPEPLGYPEDAFEKSVKVEKAPMDEHHIAMRRTMETIAAGVTGVKATLLSPEERNKARNFFEHDREVLRFLAVWDKRLFRLQYYIADKTISVMLEHARNDGRDPNPVFIRRTPIPKDPKVALRDIETLNAPLGPPVAYVTDEDLRTGQTVNLFTRDFYIFDCDPYTRDYYEARGIKQPAFPKPSTEADALVPKTEAPPPTTTQLPSIKSVQGASTMVFEDTVAHKDRLKLTRFMNDVFRFSARRVNPSPEDEGRRFLFCYYLADDTVSLFELVVANSGHVGGKCFARSVVPEINEPGKLYVGAKVKLAGATYELIEMDERTKRYIAMGMPIMEESYFQTQDLIERVRHVILQRFLGATDVFRRFKSTTEGLNREDLKRLFAECGTRVDAAELDRVMERLDQDKDGIVSLSELVENLLLQQFVSDFVAKNERRDGIEEGPLRPFRSLEANKTAAREADEALRRLISRSEARRLLLIRAFRTTSNNTYDGHLGVEDFRRALRERLNLSLTDDEVDALTYKFFYTPGSGNWTARRLPVKEIQRIIMC</sequence>
<protein>
    <submittedName>
        <fullName evidence="11">Rib72 protein-like protein</fullName>
    </submittedName>
</protein>
<keyword evidence="5" id="KW-0282">Flagellum</keyword>
<evidence type="ECO:0000259" key="10">
    <source>
        <dbReference type="PROSITE" id="PS51336"/>
    </source>
</evidence>
<accession>A0A422NK00</accession>
<feature type="domain" description="DM10" evidence="10">
    <location>
        <begin position="83"/>
        <end position="183"/>
    </location>
</feature>
<keyword evidence="7" id="KW-0206">Cytoskeleton</keyword>
<comment type="caution">
    <text evidence="11">The sequence shown here is derived from an EMBL/GenBank/DDBJ whole genome shotgun (WGS) entry which is preliminary data.</text>
</comment>
<comment type="subcellular location">
    <subcellularLocation>
        <location evidence="1">Cytoplasm</location>
        <location evidence="1">Cytoskeleton</location>
        <location evidence="1">Flagellum axoneme</location>
    </subcellularLocation>
</comment>
<reference evidence="11 12" key="1">
    <citation type="journal article" date="2018" name="BMC Genomics">
        <title>Genomic comparison of Trypanosoma conorhini and Trypanosoma rangeli to Trypanosoma cruzi strains of high and low virulence.</title>
        <authorList>
            <person name="Bradwell K.R."/>
            <person name="Koparde V.N."/>
            <person name="Matveyev A.V."/>
            <person name="Serrano M.G."/>
            <person name="Alves J.M."/>
            <person name="Parikh H."/>
            <person name="Huang B."/>
            <person name="Lee V."/>
            <person name="Espinosa-Alvarez O."/>
            <person name="Ortiz P.A."/>
            <person name="Costa-Martins A.G."/>
            <person name="Teixeira M.M."/>
            <person name="Buck G.A."/>
        </authorList>
    </citation>
    <scope>NUCLEOTIDE SEQUENCE [LARGE SCALE GENOMIC DNA]</scope>
    <source>
        <strain evidence="11 12">AM80</strain>
    </source>
</reference>
<evidence type="ECO:0000313" key="11">
    <source>
        <dbReference type="EMBL" id="RNF05786.1"/>
    </source>
</evidence>
<dbReference type="GO" id="GO:0043014">
    <property type="term" value="F:alpha-tubulin binding"/>
    <property type="evidence" value="ECO:0007669"/>
    <property type="project" value="TreeGrafter"/>
</dbReference>
<dbReference type="SUPFAM" id="SSF47473">
    <property type="entry name" value="EF-hand"/>
    <property type="match status" value="1"/>
</dbReference>
<dbReference type="InterPro" id="IPR018247">
    <property type="entry name" value="EF_Hand_1_Ca_BS"/>
</dbReference>
<keyword evidence="4" id="KW-0106">Calcium</keyword>
<evidence type="ECO:0000256" key="1">
    <source>
        <dbReference type="ARBA" id="ARBA00004611"/>
    </source>
</evidence>
<dbReference type="InterPro" id="IPR011992">
    <property type="entry name" value="EF-hand-dom_pair"/>
</dbReference>
<feature type="domain" description="EF-hand" evidence="9">
    <location>
        <begin position="572"/>
        <end position="607"/>
    </location>
</feature>